<keyword evidence="2" id="KW-0238">DNA-binding</keyword>
<dbReference type="SUPFAM" id="SSF46785">
    <property type="entry name" value="Winged helix' DNA-binding domain"/>
    <property type="match status" value="1"/>
</dbReference>
<accession>A0A5C8PUB0</accession>
<dbReference type="OrthoDB" id="3182344at2"/>
<evidence type="ECO:0000313" key="7">
    <source>
        <dbReference type="Proteomes" id="UP000321638"/>
    </source>
</evidence>
<dbReference type="PANTHER" id="PTHR24567">
    <property type="entry name" value="CRP FAMILY TRANSCRIPTIONAL REGULATORY PROTEIN"/>
    <property type="match status" value="1"/>
</dbReference>
<comment type="caution">
    <text evidence="6">The sequence shown here is derived from an EMBL/GenBank/DDBJ whole genome shotgun (WGS) entry which is preliminary data.</text>
</comment>
<dbReference type="RefSeq" id="WP_147845843.1">
    <property type="nucleotide sequence ID" value="NZ_VDUZ01000004.1"/>
</dbReference>
<sequence length="226" mass="25151">METHARLLRVIALFEDLSKEELAHLARLCSISRYDKHVQIIGQEDRTDDVFFVLEGSVRISSYSPSGREITYNDVGLGGLFGEFAAVDGLPRSSSVVTLSTCVVARMTAPEFTALLQSNGRVAFRLLEVLVAKLRAMSERVFDVSALGLRERVRKELLQLATGGASTRGGLLIKPAPTHYEIASRIGSHREAVSREFSRLESEGIVEVRRREIRILDLVRLERLGD</sequence>
<dbReference type="Pfam" id="PF00027">
    <property type="entry name" value="cNMP_binding"/>
    <property type="match status" value="1"/>
</dbReference>
<proteinExistence type="predicted"/>
<dbReference type="GO" id="GO:0003700">
    <property type="term" value="F:DNA-binding transcription factor activity"/>
    <property type="evidence" value="ECO:0007669"/>
    <property type="project" value="TreeGrafter"/>
</dbReference>
<dbReference type="PANTHER" id="PTHR24567:SF68">
    <property type="entry name" value="DNA-BINDING TRANSCRIPTIONAL DUAL REGULATOR CRP"/>
    <property type="match status" value="1"/>
</dbReference>
<protein>
    <submittedName>
        <fullName evidence="6">Crp/Fnr family transcriptional regulator</fullName>
    </submittedName>
</protein>
<dbReference type="EMBL" id="VDUZ01000004">
    <property type="protein sequence ID" value="TXL80428.1"/>
    <property type="molecule type" value="Genomic_DNA"/>
</dbReference>
<dbReference type="InterPro" id="IPR018490">
    <property type="entry name" value="cNMP-bd_dom_sf"/>
</dbReference>
<evidence type="ECO:0000256" key="3">
    <source>
        <dbReference type="ARBA" id="ARBA00023163"/>
    </source>
</evidence>
<keyword evidence="7" id="KW-1185">Reference proteome</keyword>
<evidence type="ECO:0000313" key="6">
    <source>
        <dbReference type="EMBL" id="TXL80428.1"/>
    </source>
</evidence>
<dbReference type="AlphaFoldDB" id="A0A5C8PUB0"/>
<dbReference type="PROSITE" id="PS51063">
    <property type="entry name" value="HTH_CRP_2"/>
    <property type="match status" value="1"/>
</dbReference>
<dbReference type="InterPro" id="IPR000595">
    <property type="entry name" value="cNMP-bd_dom"/>
</dbReference>
<feature type="domain" description="HTH crp-type" evidence="5">
    <location>
        <begin position="147"/>
        <end position="219"/>
    </location>
</feature>
<keyword evidence="1" id="KW-0805">Transcription regulation</keyword>
<organism evidence="6 7">
    <name type="scientific">Vineibacter terrae</name>
    <dbReference type="NCBI Taxonomy" id="2586908"/>
    <lineage>
        <taxon>Bacteria</taxon>
        <taxon>Pseudomonadati</taxon>
        <taxon>Pseudomonadota</taxon>
        <taxon>Alphaproteobacteria</taxon>
        <taxon>Hyphomicrobiales</taxon>
        <taxon>Vineibacter</taxon>
    </lineage>
</organism>
<gene>
    <name evidence="6" type="ORF">FHP25_05210</name>
</gene>
<dbReference type="InterPro" id="IPR036390">
    <property type="entry name" value="WH_DNA-bd_sf"/>
</dbReference>
<dbReference type="InterPro" id="IPR014710">
    <property type="entry name" value="RmlC-like_jellyroll"/>
</dbReference>
<dbReference type="GO" id="GO:0005829">
    <property type="term" value="C:cytosol"/>
    <property type="evidence" value="ECO:0007669"/>
    <property type="project" value="TreeGrafter"/>
</dbReference>
<dbReference type="PROSITE" id="PS50042">
    <property type="entry name" value="CNMP_BINDING_3"/>
    <property type="match status" value="1"/>
</dbReference>
<keyword evidence="3" id="KW-0804">Transcription</keyword>
<dbReference type="InterPro" id="IPR050397">
    <property type="entry name" value="Env_Response_Regulators"/>
</dbReference>
<dbReference type="InterPro" id="IPR036388">
    <property type="entry name" value="WH-like_DNA-bd_sf"/>
</dbReference>
<dbReference type="Pfam" id="PF13545">
    <property type="entry name" value="HTH_Crp_2"/>
    <property type="match status" value="1"/>
</dbReference>
<feature type="domain" description="Cyclic nucleotide-binding" evidence="4">
    <location>
        <begin position="13"/>
        <end position="133"/>
    </location>
</feature>
<evidence type="ECO:0000256" key="1">
    <source>
        <dbReference type="ARBA" id="ARBA00023015"/>
    </source>
</evidence>
<dbReference type="SMART" id="SM00419">
    <property type="entry name" value="HTH_CRP"/>
    <property type="match status" value="1"/>
</dbReference>
<evidence type="ECO:0000256" key="2">
    <source>
        <dbReference type="ARBA" id="ARBA00023125"/>
    </source>
</evidence>
<dbReference type="Gene3D" id="1.10.10.10">
    <property type="entry name" value="Winged helix-like DNA-binding domain superfamily/Winged helix DNA-binding domain"/>
    <property type="match status" value="1"/>
</dbReference>
<evidence type="ECO:0000259" key="4">
    <source>
        <dbReference type="PROSITE" id="PS50042"/>
    </source>
</evidence>
<dbReference type="Proteomes" id="UP000321638">
    <property type="component" value="Unassembled WGS sequence"/>
</dbReference>
<evidence type="ECO:0000259" key="5">
    <source>
        <dbReference type="PROSITE" id="PS51063"/>
    </source>
</evidence>
<dbReference type="SUPFAM" id="SSF51206">
    <property type="entry name" value="cAMP-binding domain-like"/>
    <property type="match status" value="1"/>
</dbReference>
<dbReference type="Gene3D" id="2.60.120.10">
    <property type="entry name" value="Jelly Rolls"/>
    <property type="match status" value="1"/>
</dbReference>
<dbReference type="CDD" id="cd00038">
    <property type="entry name" value="CAP_ED"/>
    <property type="match status" value="1"/>
</dbReference>
<dbReference type="GO" id="GO:0003677">
    <property type="term" value="F:DNA binding"/>
    <property type="evidence" value="ECO:0007669"/>
    <property type="project" value="UniProtKB-KW"/>
</dbReference>
<name>A0A5C8PUB0_9HYPH</name>
<dbReference type="SMART" id="SM00100">
    <property type="entry name" value="cNMP"/>
    <property type="match status" value="1"/>
</dbReference>
<reference evidence="6 7" key="1">
    <citation type="submission" date="2019-06" db="EMBL/GenBank/DDBJ databases">
        <title>New taxonomy in bacterial strain CC-CFT640, isolated from vineyard.</title>
        <authorList>
            <person name="Lin S.-Y."/>
            <person name="Tsai C.-F."/>
            <person name="Young C.-C."/>
        </authorList>
    </citation>
    <scope>NUCLEOTIDE SEQUENCE [LARGE SCALE GENOMIC DNA]</scope>
    <source>
        <strain evidence="6 7">CC-CFT640</strain>
    </source>
</reference>
<dbReference type="InterPro" id="IPR012318">
    <property type="entry name" value="HTH_CRP"/>
</dbReference>